<dbReference type="RefSeq" id="WP_068450297.1">
    <property type="nucleotide sequence ID" value="NZ_CP150660.1"/>
</dbReference>
<feature type="domain" description="BACON" evidence="3">
    <location>
        <begin position="57"/>
        <end position="113"/>
    </location>
</feature>
<feature type="domain" description="Alginate lyase 2" evidence="2">
    <location>
        <begin position="132"/>
        <end position="398"/>
    </location>
</feature>
<reference evidence="4 5" key="1">
    <citation type="submission" date="2016-02" db="EMBL/GenBank/DDBJ databases">
        <title>Draft genome sequence of Polaribacter atrinae KACC17473.</title>
        <authorList>
            <person name="Shin S.-K."/>
            <person name="Yi H."/>
        </authorList>
    </citation>
    <scope>NUCLEOTIDE SEQUENCE [LARGE SCALE GENOMIC DNA]</scope>
    <source>
        <strain evidence="4 5">KACC 17473</strain>
    </source>
</reference>
<dbReference type="InterPro" id="IPR013320">
    <property type="entry name" value="ConA-like_dom_sf"/>
</dbReference>
<name>A0A176TAB4_9FLAO</name>
<dbReference type="EMBL" id="LVWE01000041">
    <property type="protein sequence ID" value="OAD44611.1"/>
    <property type="molecule type" value="Genomic_DNA"/>
</dbReference>
<feature type="signal peptide" evidence="1">
    <location>
        <begin position="1"/>
        <end position="23"/>
    </location>
</feature>
<dbReference type="OrthoDB" id="1113844at2"/>
<evidence type="ECO:0008006" key="6">
    <source>
        <dbReference type="Google" id="ProtNLM"/>
    </source>
</evidence>
<evidence type="ECO:0000259" key="2">
    <source>
        <dbReference type="Pfam" id="PF08787"/>
    </source>
</evidence>
<dbReference type="SUPFAM" id="SSF49899">
    <property type="entry name" value="Concanavalin A-like lectins/glucanases"/>
    <property type="match status" value="1"/>
</dbReference>
<dbReference type="GO" id="GO:0005975">
    <property type="term" value="P:carbohydrate metabolic process"/>
    <property type="evidence" value="ECO:0007669"/>
    <property type="project" value="UniProtKB-ARBA"/>
</dbReference>
<proteinExistence type="predicted"/>
<dbReference type="CDD" id="cd14948">
    <property type="entry name" value="BACON"/>
    <property type="match status" value="1"/>
</dbReference>
<dbReference type="Pfam" id="PF13004">
    <property type="entry name" value="BACON"/>
    <property type="match status" value="1"/>
</dbReference>
<dbReference type="InterPro" id="IPR024361">
    <property type="entry name" value="BACON"/>
</dbReference>
<dbReference type="Gene3D" id="2.60.120.200">
    <property type="match status" value="1"/>
</dbReference>
<organism evidence="4 5">
    <name type="scientific">Polaribacter atrinae</name>
    <dbReference type="NCBI Taxonomy" id="1333662"/>
    <lineage>
        <taxon>Bacteria</taxon>
        <taxon>Pseudomonadati</taxon>
        <taxon>Bacteroidota</taxon>
        <taxon>Flavobacteriia</taxon>
        <taxon>Flavobacteriales</taxon>
        <taxon>Flavobacteriaceae</taxon>
    </lineage>
</organism>
<keyword evidence="1" id="KW-0732">Signal</keyword>
<dbReference type="STRING" id="1333662.LPB303_11435"/>
<sequence length="401" mass="43832">MKISFRLLFIGSLFLSFFSCSSADSEEEIVDILSLSTIAEFSASQETQTVEVTANVYWYTSNTNNWIAVTPTNGTNNRTIDISVTANSEFNKRTGVITIIAGSVSKSLTITQAARLEITGDLDASKVPSANFDLSTWNLSVPVDKGNGTAKTITVSELISEYENSNYFYTAEDGGMVFKCPVAGFKTSEDTSYTRVELREMLRGTDTDIDTQGVNKNNWVFGTAPQADKNAAAAFDGEMSATLSVNHVTNTGDSGQQGLVIVGQIHANDDEPIRFYYRKLKNNTLGSIYFAHEPTEGNGSEQWHEMIGSRSSSASNPTDGIALDEKFSYRIKVVGDDLTVTLSREGKPDVVKEVNMINSGFNVSGQYMYFKAGVYNQNNTGDADDYVQATFYALEKGHTTN</sequence>
<dbReference type="Gene3D" id="2.60.40.10">
    <property type="entry name" value="Immunoglobulins"/>
    <property type="match status" value="1"/>
</dbReference>
<dbReference type="PROSITE" id="PS51257">
    <property type="entry name" value="PROKAR_LIPOPROTEIN"/>
    <property type="match status" value="1"/>
</dbReference>
<evidence type="ECO:0000256" key="1">
    <source>
        <dbReference type="SAM" id="SignalP"/>
    </source>
</evidence>
<dbReference type="AlphaFoldDB" id="A0A176TAB4"/>
<dbReference type="InterPro" id="IPR014895">
    <property type="entry name" value="Alginate_lyase_2"/>
</dbReference>
<feature type="chain" id="PRO_5008049723" description="Alginate lyase" evidence="1">
    <location>
        <begin position="24"/>
        <end position="401"/>
    </location>
</feature>
<dbReference type="Proteomes" id="UP000076923">
    <property type="component" value="Unassembled WGS sequence"/>
</dbReference>
<evidence type="ECO:0000313" key="5">
    <source>
        <dbReference type="Proteomes" id="UP000076923"/>
    </source>
</evidence>
<evidence type="ECO:0000259" key="3">
    <source>
        <dbReference type="Pfam" id="PF13004"/>
    </source>
</evidence>
<comment type="caution">
    <text evidence="4">The sequence shown here is derived from an EMBL/GenBank/DDBJ whole genome shotgun (WGS) entry which is preliminary data.</text>
</comment>
<dbReference type="InterPro" id="IPR013783">
    <property type="entry name" value="Ig-like_fold"/>
</dbReference>
<protein>
    <recommendedName>
        <fullName evidence="6">Alginate lyase</fullName>
    </recommendedName>
</protein>
<dbReference type="GO" id="GO:0004553">
    <property type="term" value="F:hydrolase activity, hydrolyzing O-glycosyl compounds"/>
    <property type="evidence" value="ECO:0007669"/>
    <property type="project" value="UniProtKB-ARBA"/>
</dbReference>
<keyword evidence="5" id="KW-1185">Reference proteome</keyword>
<accession>A0A176TAB4</accession>
<gene>
    <name evidence="4" type="ORF">LPB303_11435</name>
</gene>
<evidence type="ECO:0000313" key="4">
    <source>
        <dbReference type="EMBL" id="OAD44611.1"/>
    </source>
</evidence>
<dbReference type="Pfam" id="PF08787">
    <property type="entry name" value="Alginate_lyase2"/>
    <property type="match status" value="1"/>
</dbReference>